<gene>
    <name evidence="2" type="ORF">SAMN05421869_101355</name>
</gene>
<dbReference type="EMBL" id="FNDJ01000001">
    <property type="protein sequence ID" value="SDH05502.1"/>
    <property type="molecule type" value="Genomic_DNA"/>
</dbReference>
<protein>
    <submittedName>
        <fullName evidence="2">Uncharacterized protein</fullName>
    </submittedName>
</protein>
<proteinExistence type="predicted"/>
<keyword evidence="1" id="KW-1133">Transmembrane helix</keyword>
<dbReference type="OrthoDB" id="3538482at2"/>
<evidence type="ECO:0000313" key="2">
    <source>
        <dbReference type="EMBL" id="SDH05502.1"/>
    </source>
</evidence>
<keyword evidence="1" id="KW-0812">Transmembrane</keyword>
<feature type="transmembrane region" description="Helical" evidence="1">
    <location>
        <begin position="53"/>
        <end position="73"/>
    </location>
</feature>
<feature type="transmembrane region" description="Helical" evidence="1">
    <location>
        <begin position="207"/>
        <end position="227"/>
    </location>
</feature>
<name>A0A1G7Z9R2_9ACTN</name>
<dbReference type="AlphaFoldDB" id="A0A1G7Z9R2"/>
<feature type="transmembrane region" description="Helical" evidence="1">
    <location>
        <begin position="12"/>
        <end position="33"/>
    </location>
</feature>
<dbReference type="Proteomes" id="UP000199202">
    <property type="component" value="Unassembled WGS sequence"/>
</dbReference>
<keyword evidence="1" id="KW-0472">Membrane</keyword>
<feature type="transmembrane region" description="Helical" evidence="1">
    <location>
        <begin position="174"/>
        <end position="195"/>
    </location>
</feature>
<evidence type="ECO:0000256" key="1">
    <source>
        <dbReference type="SAM" id="Phobius"/>
    </source>
</evidence>
<sequence length="272" mass="29114">MLRRHRLGVPAFLTTGVYLAALAVSGVVALAAGDLRALRWVTLFVAPDEGIQATWPNVLVLTLAGLVVAWGVWQSLRGPLAGPPVEQDRDTWRLRVALYVAAAATLANLILGYWTLWAAVAVTTLPMVWVVHLLSPVVGRTRNRVLVLRCLGFVGYGGTAVALVPVLSGGEFDTLVLLPSLASLIWNVLVLRAQWDDDRWRQATVRYGILALVLPIVLTLVGSLRAVLSGVPWEAYDNAVVVVGVLVVVWLACSAHDLATPRAAPAPSAPAH</sequence>
<feature type="transmembrane region" description="Helical" evidence="1">
    <location>
        <begin position="239"/>
        <end position="259"/>
    </location>
</feature>
<accession>A0A1G7Z9R2</accession>
<feature type="transmembrane region" description="Helical" evidence="1">
    <location>
        <begin position="117"/>
        <end position="134"/>
    </location>
</feature>
<feature type="transmembrane region" description="Helical" evidence="1">
    <location>
        <begin position="146"/>
        <end position="168"/>
    </location>
</feature>
<evidence type="ECO:0000313" key="3">
    <source>
        <dbReference type="Proteomes" id="UP000199202"/>
    </source>
</evidence>
<reference evidence="2 3" key="1">
    <citation type="submission" date="2016-10" db="EMBL/GenBank/DDBJ databases">
        <authorList>
            <person name="de Groot N.N."/>
        </authorList>
    </citation>
    <scope>NUCLEOTIDE SEQUENCE [LARGE SCALE GENOMIC DNA]</scope>
    <source>
        <strain evidence="2 3">CGMCC 4.6533</strain>
    </source>
</reference>
<keyword evidence="3" id="KW-1185">Reference proteome</keyword>
<dbReference type="RefSeq" id="WP_090928350.1">
    <property type="nucleotide sequence ID" value="NZ_FNDJ01000001.1"/>
</dbReference>
<organism evidence="2 3">
    <name type="scientific">Nonomuraea jiangxiensis</name>
    <dbReference type="NCBI Taxonomy" id="633440"/>
    <lineage>
        <taxon>Bacteria</taxon>
        <taxon>Bacillati</taxon>
        <taxon>Actinomycetota</taxon>
        <taxon>Actinomycetes</taxon>
        <taxon>Streptosporangiales</taxon>
        <taxon>Streptosporangiaceae</taxon>
        <taxon>Nonomuraea</taxon>
    </lineage>
</organism>
<feature type="transmembrane region" description="Helical" evidence="1">
    <location>
        <begin position="94"/>
        <end position="111"/>
    </location>
</feature>